<sequence length="617" mass="70822">MARICLILEILGRRELFECFIVAEIFDTSLPLSQSRLEQVLGENRTHEDVELFLAEQYRAYPRNWEEGEHLKLERREPLPFRHCRSLGHGGQGSVDEIESVLSQQTFARKVWSNINRQAEQRFFDERVLLKRLDPTYHIIQITGTYTRGRELGLIHLPVAQCDLWEALSLPEVQRRSVLPDHALRQALGCLSVGLAHMHQHGIRHKDIKPHNILINEQRFVYTDFGLSKDISDLSNSITGGGRGTAKYRAPELAHYDMEAHQAPADVFALGCVLSEIYSVLRGWAVDDEQSFSRLAPFHEHLAEVHSWFAKIEQYNDDAEGESESKDLDPELSFDERDGIWLEVCWSMLQEDPNDRPRMQDVIAVLIGDTPELHCCESCLQLLYGFLGSEPDQAMQIGIVSEDEVDVEGAGENYPEAAQSPVLPIIYQDCFFRRFRFPYNLCKHWTNMEQLIRESIPPIVDGRIRQAIEFRNYDLIAPNGLVIREHLWEQTVQPGWTIRQSLWPSTTAANDDDDERPREADDGAQPSPNSRNPRQPQTRQIREESPRPDDRGPVQAPPQQQTATTPRPQSPVVAVAPQRRRSPSPRRRRTEQRVSPFMRWISGGNVKPGGNRRRPPN</sequence>
<dbReference type="Pfam" id="PF22893">
    <property type="entry name" value="ULD_2"/>
    <property type="match status" value="1"/>
</dbReference>
<keyword evidence="2" id="KW-0547">Nucleotide-binding</keyword>
<dbReference type="Pfam" id="PF00069">
    <property type="entry name" value="Pkinase"/>
    <property type="match status" value="1"/>
</dbReference>
<dbReference type="PANTHER" id="PTHR43289:SF6">
    <property type="entry name" value="SERINE_THREONINE-PROTEIN KINASE NEKL-3"/>
    <property type="match status" value="1"/>
</dbReference>
<keyword evidence="3 7" id="KW-0418">Kinase</keyword>
<protein>
    <submittedName>
        <fullName evidence="7">Kinase-like protein</fullName>
    </submittedName>
</protein>
<accession>A0A8E2F8U6</accession>
<dbReference type="GO" id="GO:0005524">
    <property type="term" value="F:ATP binding"/>
    <property type="evidence" value="ECO:0007669"/>
    <property type="project" value="UniProtKB-KW"/>
</dbReference>
<dbReference type="Gene3D" id="1.10.510.10">
    <property type="entry name" value="Transferase(Phosphotransferase) domain 1"/>
    <property type="match status" value="1"/>
</dbReference>
<evidence type="ECO:0000313" key="8">
    <source>
        <dbReference type="Proteomes" id="UP000250140"/>
    </source>
</evidence>
<dbReference type="PANTHER" id="PTHR43289">
    <property type="entry name" value="MITOGEN-ACTIVATED PROTEIN KINASE KINASE KINASE 20-RELATED"/>
    <property type="match status" value="1"/>
</dbReference>
<evidence type="ECO:0000256" key="3">
    <source>
        <dbReference type="ARBA" id="ARBA00022777"/>
    </source>
</evidence>
<evidence type="ECO:0000256" key="5">
    <source>
        <dbReference type="SAM" id="MobiDB-lite"/>
    </source>
</evidence>
<dbReference type="AlphaFoldDB" id="A0A8E2F8U6"/>
<feature type="compositionally biased region" description="Basic and acidic residues" evidence="5">
    <location>
        <begin position="540"/>
        <end position="552"/>
    </location>
</feature>
<dbReference type="EMBL" id="KV748861">
    <property type="protein sequence ID" value="OCL12564.1"/>
    <property type="molecule type" value="Genomic_DNA"/>
</dbReference>
<gene>
    <name evidence="7" type="ORF">AOQ84DRAFT_227440</name>
</gene>
<evidence type="ECO:0000256" key="2">
    <source>
        <dbReference type="ARBA" id="ARBA00022741"/>
    </source>
</evidence>
<keyword evidence="8" id="KW-1185">Reference proteome</keyword>
<dbReference type="InterPro" id="IPR000719">
    <property type="entry name" value="Prot_kinase_dom"/>
</dbReference>
<keyword evidence="4" id="KW-0067">ATP-binding</keyword>
<feature type="compositionally biased region" description="Low complexity" evidence="5">
    <location>
        <begin position="553"/>
        <end position="567"/>
    </location>
</feature>
<dbReference type="GO" id="GO:0004674">
    <property type="term" value="F:protein serine/threonine kinase activity"/>
    <property type="evidence" value="ECO:0007669"/>
    <property type="project" value="TreeGrafter"/>
</dbReference>
<dbReference type="SMART" id="SM00220">
    <property type="entry name" value="S_TKc"/>
    <property type="match status" value="1"/>
</dbReference>
<proteinExistence type="predicted"/>
<dbReference type="Gene3D" id="3.30.200.20">
    <property type="entry name" value="Phosphorylase Kinase, domain 1"/>
    <property type="match status" value="1"/>
</dbReference>
<dbReference type="SUPFAM" id="SSF56112">
    <property type="entry name" value="Protein kinase-like (PK-like)"/>
    <property type="match status" value="1"/>
</dbReference>
<keyword evidence="1" id="KW-0808">Transferase</keyword>
<feature type="domain" description="Protein kinase" evidence="6">
    <location>
        <begin position="81"/>
        <end position="373"/>
    </location>
</feature>
<dbReference type="InterPro" id="IPR011009">
    <property type="entry name" value="Kinase-like_dom_sf"/>
</dbReference>
<evidence type="ECO:0000259" key="6">
    <source>
        <dbReference type="PROSITE" id="PS50011"/>
    </source>
</evidence>
<organism evidence="7 8">
    <name type="scientific">Glonium stellatum</name>
    <dbReference type="NCBI Taxonomy" id="574774"/>
    <lineage>
        <taxon>Eukaryota</taxon>
        <taxon>Fungi</taxon>
        <taxon>Dikarya</taxon>
        <taxon>Ascomycota</taxon>
        <taxon>Pezizomycotina</taxon>
        <taxon>Dothideomycetes</taxon>
        <taxon>Pleosporomycetidae</taxon>
        <taxon>Gloniales</taxon>
        <taxon>Gloniaceae</taxon>
        <taxon>Glonium</taxon>
    </lineage>
</organism>
<name>A0A8E2F8U6_9PEZI</name>
<dbReference type="PROSITE" id="PS00108">
    <property type="entry name" value="PROTEIN_KINASE_ST"/>
    <property type="match status" value="1"/>
</dbReference>
<dbReference type="OrthoDB" id="4062651at2759"/>
<feature type="region of interest" description="Disordered" evidence="5">
    <location>
        <begin position="499"/>
        <end position="617"/>
    </location>
</feature>
<dbReference type="CDD" id="cd00180">
    <property type="entry name" value="PKc"/>
    <property type="match status" value="1"/>
</dbReference>
<feature type="compositionally biased region" description="Polar residues" evidence="5">
    <location>
        <begin position="526"/>
        <end position="539"/>
    </location>
</feature>
<reference evidence="7 8" key="1">
    <citation type="journal article" date="2016" name="Nat. Commun.">
        <title>Ectomycorrhizal ecology is imprinted in the genome of the dominant symbiotic fungus Cenococcum geophilum.</title>
        <authorList>
            <consortium name="DOE Joint Genome Institute"/>
            <person name="Peter M."/>
            <person name="Kohler A."/>
            <person name="Ohm R.A."/>
            <person name="Kuo A."/>
            <person name="Krutzmann J."/>
            <person name="Morin E."/>
            <person name="Arend M."/>
            <person name="Barry K.W."/>
            <person name="Binder M."/>
            <person name="Choi C."/>
            <person name="Clum A."/>
            <person name="Copeland A."/>
            <person name="Grisel N."/>
            <person name="Haridas S."/>
            <person name="Kipfer T."/>
            <person name="LaButti K."/>
            <person name="Lindquist E."/>
            <person name="Lipzen A."/>
            <person name="Maire R."/>
            <person name="Meier B."/>
            <person name="Mihaltcheva S."/>
            <person name="Molinier V."/>
            <person name="Murat C."/>
            <person name="Poggeler S."/>
            <person name="Quandt C.A."/>
            <person name="Sperisen C."/>
            <person name="Tritt A."/>
            <person name="Tisserant E."/>
            <person name="Crous P.W."/>
            <person name="Henrissat B."/>
            <person name="Nehls U."/>
            <person name="Egli S."/>
            <person name="Spatafora J.W."/>
            <person name="Grigoriev I.V."/>
            <person name="Martin F.M."/>
        </authorList>
    </citation>
    <scope>NUCLEOTIDE SEQUENCE [LARGE SCALE GENOMIC DNA]</scope>
    <source>
        <strain evidence="7 8">CBS 207.34</strain>
    </source>
</reference>
<dbReference type="PROSITE" id="PS50011">
    <property type="entry name" value="PROTEIN_KINASE_DOM"/>
    <property type="match status" value="1"/>
</dbReference>
<dbReference type="InterPro" id="IPR008271">
    <property type="entry name" value="Ser/Thr_kinase_AS"/>
</dbReference>
<dbReference type="Proteomes" id="UP000250140">
    <property type="component" value="Unassembled WGS sequence"/>
</dbReference>
<evidence type="ECO:0000256" key="4">
    <source>
        <dbReference type="ARBA" id="ARBA00022840"/>
    </source>
</evidence>
<evidence type="ECO:0000256" key="1">
    <source>
        <dbReference type="ARBA" id="ARBA00022679"/>
    </source>
</evidence>
<dbReference type="InterPro" id="IPR054464">
    <property type="entry name" value="ULD_fung"/>
</dbReference>
<evidence type="ECO:0000313" key="7">
    <source>
        <dbReference type="EMBL" id="OCL12564.1"/>
    </source>
</evidence>
<feature type="compositionally biased region" description="Basic residues" evidence="5">
    <location>
        <begin position="578"/>
        <end position="590"/>
    </location>
</feature>